<dbReference type="GO" id="GO:0016787">
    <property type="term" value="F:hydrolase activity"/>
    <property type="evidence" value="ECO:0007669"/>
    <property type="project" value="UniProtKB-KW"/>
</dbReference>
<dbReference type="InterPro" id="IPR029058">
    <property type="entry name" value="AB_hydrolase_fold"/>
</dbReference>
<evidence type="ECO:0000259" key="1">
    <source>
        <dbReference type="Pfam" id="PF01738"/>
    </source>
</evidence>
<reference evidence="2" key="1">
    <citation type="journal article" date="2020" name="Stud. Mycol.">
        <title>101 Dothideomycetes genomes: a test case for predicting lifestyles and emergence of pathogens.</title>
        <authorList>
            <person name="Haridas S."/>
            <person name="Albert R."/>
            <person name="Binder M."/>
            <person name="Bloem J."/>
            <person name="Labutti K."/>
            <person name="Salamov A."/>
            <person name="Andreopoulos B."/>
            <person name="Baker S."/>
            <person name="Barry K."/>
            <person name="Bills G."/>
            <person name="Bluhm B."/>
            <person name="Cannon C."/>
            <person name="Castanera R."/>
            <person name="Culley D."/>
            <person name="Daum C."/>
            <person name="Ezra D."/>
            <person name="Gonzalez J."/>
            <person name="Henrissat B."/>
            <person name="Kuo A."/>
            <person name="Liang C."/>
            <person name="Lipzen A."/>
            <person name="Lutzoni F."/>
            <person name="Magnuson J."/>
            <person name="Mondo S."/>
            <person name="Nolan M."/>
            <person name="Ohm R."/>
            <person name="Pangilinan J."/>
            <person name="Park H.-J."/>
            <person name="Ramirez L."/>
            <person name="Alfaro M."/>
            <person name="Sun H."/>
            <person name="Tritt A."/>
            <person name="Yoshinaga Y."/>
            <person name="Zwiers L.-H."/>
            <person name="Turgeon B."/>
            <person name="Goodwin S."/>
            <person name="Spatafora J."/>
            <person name="Crous P."/>
            <person name="Grigoriev I."/>
        </authorList>
    </citation>
    <scope>NUCLEOTIDE SEQUENCE</scope>
    <source>
        <strain evidence="2">CBS 161.51</strain>
    </source>
</reference>
<dbReference type="Pfam" id="PF01738">
    <property type="entry name" value="DLH"/>
    <property type="match status" value="1"/>
</dbReference>
<feature type="domain" description="Dienelactone hydrolase" evidence="1">
    <location>
        <begin position="40"/>
        <end position="254"/>
    </location>
</feature>
<dbReference type="AlphaFoldDB" id="A0A6A5SUQ9"/>
<gene>
    <name evidence="2" type="ORF">EJ02DRAFT_434062</name>
</gene>
<evidence type="ECO:0000313" key="3">
    <source>
        <dbReference type="Proteomes" id="UP000800038"/>
    </source>
</evidence>
<dbReference type="OrthoDB" id="10019231at2759"/>
<dbReference type="Proteomes" id="UP000800038">
    <property type="component" value="Unassembled WGS sequence"/>
</dbReference>
<protein>
    <submittedName>
        <fullName evidence="2">Dienelactone hydrolase family protein</fullName>
    </submittedName>
</protein>
<proteinExistence type="predicted"/>
<accession>A0A6A5SUQ9</accession>
<dbReference type="InterPro" id="IPR002925">
    <property type="entry name" value="Dienelactn_hydro"/>
</dbReference>
<evidence type="ECO:0000313" key="2">
    <source>
        <dbReference type="EMBL" id="KAF1942326.1"/>
    </source>
</evidence>
<name>A0A6A5SUQ9_9PLEO</name>
<sequence length="256" mass="28550">MSSPKTFDSCCLKSFTWDGTPTGHEATLANNKTYITGSNPNAAVLYIHDVLGWDFSNARLLADHFAREANVTVYLPDFFGGELLDKEKVQAGKWDELDLPGFKARNSRVIREPEILAAARALRSKPYSYPKLGAVGYCYGGWAVCRLAAFSHDSQPLVDAIVCAHPSLIIKQDFDDIAVPVQFLAPEVDSHFTDELKAYVFQTMVLEKKGVAMEWTHFPGVKHGCLTKGNEGVEGEREAMIKGKDAAVRWFRQWLF</sequence>
<dbReference type="Gene3D" id="3.40.50.1820">
    <property type="entry name" value="alpha/beta hydrolase"/>
    <property type="match status" value="1"/>
</dbReference>
<dbReference type="PANTHER" id="PTHR17630:SF55">
    <property type="entry name" value="DIENELACTONE HYDROLASE FAMILY PROTEIN (AFU_ORTHOLOGUE AFUA_1G01900)"/>
    <property type="match status" value="1"/>
</dbReference>
<dbReference type="PANTHER" id="PTHR17630">
    <property type="entry name" value="DIENELACTONE HYDROLASE"/>
    <property type="match status" value="1"/>
</dbReference>
<keyword evidence="2" id="KW-0378">Hydrolase</keyword>
<keyword evidence="3" id="KW-1185">Reference proteome</keyword>
<dbReference type="SUPFAM" id="SSF53474">
    <property type="entry name" value="alpha/beta-Hydrolases"/>
    <property type="match status" value="1"/>
</dbReference>
<dbReference type="EMBL" id="ML976036">
    <property type="protein sequence ID" value="KAF1942326.1"/>
    <property type="molecule type" value="Genomic_DNA"/>
</dbReference>
<organism evidence="2 3">
    <name type="scientific">Clathrospora elynae</name>
    <dbReference type="NCBI Taxonomy" id="706981"/>
    <lineage>
        <taxon>Eukaryota</taxon>
        <taxon>Fungi</taxon>
        <taxon>Dikarya</taxon>
        <taxon>Ascomycota</taxon>
        <taxon>Pezizomycotina</taxon>
        <taxon>Dothideomycetes</taxon>
        <taxon>Pleosporomycetidae</taxon>
        <taxon>Pleosporales</taxon>
        <taxon>Diademaceae</taxon>
        <taxon>Clathrospora</taxon>
    </lineage>
</organism>